<evidence type="ECO:0000313" key="4">
    <source>
        <dbReference type="Proteomes" id="UP000710385"/>
    </source>
</evidence>
<dbReference type="AlphaFoldDB" id="A0A928Y4M4"/>
<dbReference type="InterPro" id="IPR050190">
    <property type="entry name" value="UPF0213_domain"/>
</dbReference>
<dbReference type="CDD" id="cd10448">
    <property type="entry name" value="GIY-YIG_unchar_3"/>
    <property type="match status" value="1"/>
</dbReference>
<protein>
    <submittedName>
        <fullName evidence="3">GIY-YIG nuclease family protein</fullName>
    </submittedName>
</protein>
<gene>
    <name evidence="3" type="ORF">HS096_01170</name>
</gene>
<dbReference type="PROSITE" id="PS50164">
    <property type="entry name" value="GIY_YIG"/>
    <property type="match status" value="1"/>
</dbReference>
<dbReference type="EMBL" id="JABTTY010000001">
    <property type="protein sequence ID" value="MBE7524995.1"/>
    <property type="molecule type" value="Genomic_DNA"/>
</dbReference>
<evidence type="ECO:0000256" key="1">
    <source>
        <dbReference type="ARBA" id="ARBA00007435"/>
    </source>
</evidence>
<sequence length="104" mass="12240">MDHIYAVYMMASATGTLYTGVTGDLYARVLSHKQGLMGGFTKKYRCYRLVYFEEYETGDEAYQREKQIKGLKRWKKERLIRSMNPHWNDLSIGWYLNESPISPS</sequence>
<accession>A0A928Y4M4</accession>
<comment type="caution">
    <text evidence="3">The sequence shown here is derived from an EMBL/GenBank/DDBJ whole genome shotgun (WGS) entry which is preliminary data.</text>
</comment>
<reference evidence="3" key="1">
    <citation type="submission" date="2020-05" db="EMBL/GenBank/DDBJ databases">
        <title>High-Quality Genomes of Partial-Nitritation/Anammox System by Hierarchical Clustering Based Hybrid Assembly.</title>
        <authorList>
            <person name="Liu L."/>
            <person name="Wang Y."/>
            <person name="Che Y."/>
            <person name="Chen Y."/>
            <person name="Xia Y."/>
            <person name="Luo R."/>
            <person name="Cheng S.H."/>
            <person name="Zheng C."/>
            <person name="Zhang T."/>
        </authorList>
    </citation>
    <scope>NUCLEOTIDE SEQUENCE</scope>
    <source>
        <strain evidence="3">H1_PAT1</strain>
    </source>
</reference>
<dbReference type="Gene3D" id="3.40.1440.10">
    <property type="entry name" value="GIY-YIG endonuclease"/>
    <property type="match status" value="1"/>
</dbReference>
<dbReference type="Pfam" id="PF01541">
    <property type="entry name" value="GIY-YIG"/>
    <property type="match status" value="1"/>
</dbReference>
<dbReference type="InterPro" id="IPR035901">
    <property type="entry name" value="GIY-YIG_endonuc_sf"/>
</dbReference>
<organism evidence="3 4">
    <name type="scientific">candidate division WWE3 bacterium</name>
    <dbReference type="NCBI Taxonomy" id="2053526"/>
    <lineage>
        <taxon>Bacteria</taxon>
        <taxon>Katanobacteria</taxon>
    </lineage>
</organism>
<dbReference type="PANTHER" id="PTHR34477">
    <property type="entry name" value="UPF0213 PROTEIN YHBQ"/>
    <property type="match status" value="1"/>
</dbReference>
<evidence type="ECO:0000259" key="2">
    <source>
        <dbReference type="PROSITE" id="PS50164"/>
    </source>
</evidence>
<dbReference type="SUPFAM" id="SSF82771">
    <property type="entry name" value="GIY-YIG endonuclease"/>
    <property type="match status" value="1"/>
</dbReference>
<dbReference type="PANTHER" id="PTHR34477:SF5">
    <property type="entry name" value="BSL5627 PROTEIN"/>
    <property type="match status" value="1"/>
</dbReference>
<dbReference type="InterPro" id="IPR000305">
    <property type="entry name" value="GIY-YIG_endonuc"/>
</dbReference>
<name>A0A928Y4M4_UNCKA</name>
<feature type="domain" description="GIY-YIG" evidence="2">
    <location>
        <begin position="3"/>
        <end position="78"/>
    </location>
</feature>
<proteinExistence type="inferred from homology"/>
<evidence type="ECO:0000313" key="3">
    <source>
        <dbReference type="EMBL" id="MBE7524995.1"/>
    </source>
</evidence>
<comment type="similarity">
    <text evidence="1">Belongs to the UPF0213 family.</text>
</comment>
<dbReference type="Proteomes" id="UP000710385">
    <property type="component" value="Unassembled WGS sequence"/>
</dbReference>